<keyword evidence="4 7" id="KW-0812">Transmembrane</keyword>
<feature type="transmembrane region" description="Helical" evidence="7">
    <location>
        <begin position="156"/>
        <end position="178"/>
    </location>
</feature>
<accession>A0A059F0S9</accession>
<dbReference type="Pfam" id="PF14703">
    <property type="entry name" value="PHM7_cyt"/>
    <property type="match status" value="2"/>
</dbReference>
<dbReference type="HOGENOM" id="CLU_015083_0_0_1"/>
<evidence type="ECO:0000259" key="10">
    <source>
        <dbReference type="Pfam" id="PF14703"/>
    </source>
</evidence>
<feature type="transmembrane region" description="Helical" evidence="7">
    <location>
        <begin position="684"/>
        <end position="717"/>
    </location>
</feature>
<evidence type="ECO:0000259" key="8">
    <source>
        <dbReference type="Pfam" id="PF02714"/>
    </source>
</evidence>
<gene>
    <name evidence="11" type="ORF">H312_01681</name>
</gene>
<evidence type="ECO:0000256" key="3">
    <source>
        <dbReference type="ARBA" id="ARBA00022448"/>
    </source>
</evidence>
<dbReference type="AlphaFoldDB" id="A0A059F0S9"/>
<name>A0A059F0S9_9MICR</name>
<comment type="subcellular location">
    <subcellularLocation>
        <location evidence="1">Membrane</location>
        <topology evidence="1">Multi-pass membrane protein</topology>
    </subcellularLocation>
</comment>
<sequence length="900" mass="106050">MLKLMGEKEDIGNLLTKQPLESSDSSILINLLTQLGIVAVLIMLFYIFRTKLLWLYSPNTLNREKHPAYKFNKRSNWYKVLFEISDSKLLPLIGLDSFMMLQTMKILYRICLYCGVITIPVLCFLYYFLGDELSESKSQLFLRLSILNLQDGSQLIIIPIFIMYIDTAIILYLIYLYYKKFITLRQSYLRKPALSTSIITVKKTEYETGTLERAYEFININRRTLYFKYLPSYIKTDEDFEEYVKKLGLGEFENVELVKDVDLLTKMSYERELCIRKFEKKLQDTYRKILNFIRNKKEQFKLTNEEIENLRKINPDVQKNEENKSEEKEISEDERIQLFNTFMDGFQNFKEKKKNVDLLDYYLTKLKKINKDILNEKEKIDSEHKPQENIVDVIEEETPLVEINEYEEDKEFLSFKEIMCGEKDNNLTSVNLPMNTRSGFVTFKSQHNASAISQSLISSQIFSVSVERAPAPKDVIWYNLYLNAITLYFTKIYSFIMFIVFNIFFLIAVIFIAGMAKVENLEFLFKFTIPEKFSYVKSTVNGILTPFIFNQLLNLSAIVIAVFLRTEGVISFSKFQLKLMHRYFIFLFFNGFVAFIISSSLFKVIFDLVNNKFDIGKFSKTVSSSISTTSVFFLNFSIQRCLTGNFFLLSKPVNLFIAFFQYAFRKNRSRREVIESQFPDLLNYSVYYPTVLLIFPICIIYLPIAPVALIVGALHFYLAYITLKNDFINISNNDYEAGGMAWGTCVKIILYSLLTLHLTMFCQIFVAYSKLLLFLVLIPFFVTIYCGYCFRKIFYKSSQYHPISMAEEEILDKFVLNAEKQRDKMLEDWVDTTDRADQDSISLNKLDISDKIELKKNYPYRDIMMRDSYSKFFFPFGFFRVIKSIEQEDKENLFKLRRNK</sequence>
<evidence type="ECO:0000313" key="11">
    <source>
        <dbReference type="EMBL" id="KCZ80908.1"/>
    </source>
</evidence>
<dbReference type="InterPro" id="IPR003864">
    <property type="entry name" value="CSC1/OSCA1-like_7TM"/>
</dbReference>
<evidence type="ECO:0000256" key="7">
    <source>
        <dbReference type="SAM" id="Phobius"/>
    </source>
</evidence>
<dbReference type="EMBL" id="KK365158">
    <property type="protein sequence ID" value="KCZ80908.1"/>
    <property type="molecule type" value="Genomic_DNA"/>
</dbReference>
<feature type="transmembrane region" description="Helical" evidence="7">
    <location>
        <begin position="618"/>
        <end position="638"/>
    </location>
</feature>
<reference evidence="11 12" key="2">
    <citation type="submission" date="2014-03" db="EMBL/GenBank/DDBJ databases">
        <title>The Genome Sequence of Anncaliia algerae insect isolate PRA339.</title>
        <authorList>
            <consortium name="The Broad Institute Genome Sequencing Platform"/>
            <consortium name="The Broad Institute Genome Sequencing Center for Infectious Disease"/>
            <person name="Cuomo C."/>
            <person name="Becnel J."/>
            <person name="Sanscrainte N."/>
            <person name="Walker B."/>
            <person name="Young S.K."/>
            <person name="Zeng Q."/>
            <person name="Gargeya S."/>
            <person name="Fitzgerald M."/>
            <person name="Haas B."/>
            <person name="Abouelleil A."/>
            <person name="Alvarado L."/>
            <person name="Arachchi H.M."/>
            <person name="Berlin A.M."/>
            <person name="Chapman S.B."/>
            <person name="Dewar J."/>
            <person name="Goldberg J."/>
            <person name="Griggs A."/>
            <person name="Gujja S."/>
            <person name="Hansen M."/>
            <person name="Howarth C."/>
            <person name="Imamovic A."/>
            <person name="Larimer J."/>
            <person name="McCowan C."/>
            <person name="Murphy C."/>
            <person name="Neiman D."/>
            <person name="Pearson M."/>
            <person name="Priest M."/>
            <person name="Roberts A."/>
            <person name="Saif S."/>
            <person name="Shea T."/>
            <person name="Sisk P."/>
            <person name="Sykes S."/>
            <person name="Wortman J."/>
            <person name="Nusbaum C."/>
            <person name="Birren B."/>
        </authorList>
    </citation>
    <scope>NUCLEOTIDE SEQUENCE [LARGE SCALE GENOMIC DNA]</scope>
    <source>
        <strain evidence="11 12">PRA339</strain>
    </source>
</reference>
<reference evidence="12" key="1">
    <citation type="submission" date="2013-02" db="EMBL/GenBank/DDBJ databases">
        <authorList>
            <consortium name="The Broad Institute Genome Sequencing Platform"/>
            <person name="Cuomo C."/>
            <person name="Becnel J."/>
            <person name="Sanscrainte N."/>
            <person name="Walker B."/>
            <person name="Young S.K."/>
            <person name="Zeng Q."/>
            <person name="Gargeya S."/>
            <person name="Fitzgerald M."/>
            <person name="Haas B."/>
            <person name="Abouelleil A."/>
            <person name="Alvarado L."/>
            <person name="Arachchi H.M."/>
            <person name="Berlin A.M."/>
            <person name="Chapman S.B."/>
            <person name="Dewar J."/>
            <person name="Goldberg J."/>
            <person name="Griggs A."/>
            <person name="Gujja S."/>
            <person name="Hansen M."/>
            <person name="Howarth C."/>
            <person name="Imamovic A."/>
            <person name="Larimer J."/>
            <person name="McCowan C."/>
            <person name="Murphy C."/>
            <person name="Neiman D."/>
            <person name="Pearson M."/>
            <person name="Priest M."/>
            <person name="Roberts A."/>
            <person name="Saif S."/>
            <person name="Shea T."/>
            <person name="Sisk P."/>
            <person name="Sykes S."/>
            <person name="Wortman J."/>
            <person name="Nusbaum C."/>
            <person name="Birren B."/>
        </authorList>
    </citation>
    <scope>NUCLEOTIDE SEQUENCE [LARGE SCALE GENOMIC DNA]</scope>
    <source>
        <strain evidence="12">PRA339</strain>
    </source>
</reference>
<feature type="domain" description="CSC1/OSCA1-like cytosolic" evidence="10">
    <location>
        <begin position="436"/>
        <end position="479"/>
    </location>
</feature>
<evidence type="ECO:0000256" key="5">
    <source>
        <dbReference type="ARBA" id="ARBA00022989"/>
    </source>
</evidence>
<comment type="similarity">
    <text evidence="2">Belongs to the CSC1 (TC 1.A.17) family.</text>
</comment>
<evidence type="ECO:0000256" key="4">
    <source>
        <dbReference type="ARBA" id="ARBA00022692"/>
    </source>
</evidence>
<dbReference type="OrthoDB" id="1689567at2759"/>
<dbReference type="STRING" id="1288291.A0A059F0S9"/>
<keyword evidence="6 7" id="KW-0472">Membrane</keyword>
<feature type="domain" description="CSC1/OSCA1-like 7TM region" evidence="8">
    <location>
        <begin position="491"/>
        <end position="761"/>
    </location>
</feature>
<dbReference type="InterPro" id="IPR045122">
    <property type="entry name" value="Csc1-like"/>
</dbReference>
<dbReference type="InterPro" id="IPR032880">
    <property type="entry name" value="CSC1/OSCA1-like_N"/>
</dbReference>
<feature type="transmembrane region" description="Helical" evidence="7">
    <location>
        <begin position="106"/>
        <end position="129"/>
    </location>
</feature>
<feature type="transmembrane region" description="Helical" evidence="7">
    <location>
        <begin position="748"/>
        <end position="766"/>
    </location>
</feature>
<keyword evidence="12" id="KW-1185">Reference proteome</keyword>
<dbReference type="GO" id="GO:0005227">
    <property type="term" value="F:calcium-activated cation channel activity"/>
    <property type="evidence" value="ECO:0007669"/>
    <property type="project" value="InterPro"/>
</dbReference>
<feature type="transmembrane region" description="Helical" evidence="7">
    <location>
        <begin position="645"/>
        <end position="664"/>
    </location>
</feature>
<feature type="domain" description="CSC1/OSCA1-like N-terminal transmembrane" evidence="9">
    <location>
        <begin position="27"/>
        <end position="175"/>
    </location>
</feature>
<evidence type="ECO:0000256" key="6">
    <source>
        <dbReference type="ARBA" id="ARBA00023136"/>
    </source>
</evidence>
<evidence type="ECO:0000313" key="12">
    <source>
        <dbReference type="Proteomes" id="UP000030655"/>
    </source>
</evidence>
<feature type="transmembrane region" description="Helical" evidence="7">
    <location>
        <begin position="492"/>
        <end position="516"/>
    </location>
</feature>
<evidence type="ECO:0000256" key="1">
    <source>
        <dbReference type="ARBA" id="ARBA00004141"/>
    </source>
</evidence>
<feature type="transmembrane region" description="Helical" evidence="7">
    <location>
        <begin position="543"/>
        <end position="564"/>
    </location>
</feature>
<dbReference type="GO" id="GO:0005886">
    <property type="term" value="C:plasma membrane"/>
    <property type="evidence" value="ECO:0007669"/>
    <property type="project" value="TreeGrafter"/>
</dbReference>
<keyword evidence="3" id="KW-0813">Transport</keyword>
<dbReference type="Pfam" id="PF13967">
    <property type="entry name" value="RSN1_TM"/>
    <property type="match status" value="1"/>
</dbReference>
<organism evidence="11 12">
    <name type="scientific">Anncaliia algerae PRA339</name>
    <dbReference type="NCBI Taxonomy" id="1288291"/>
    <lineage>
        <taxon>Eukaryota</taxon>
        <taxon>Fungi</taxon>
        <taxon>Fungi incertae sedis</taxon>
        <taxon>Microsporidia</taxon>
        <taxon>Tubulinosematoidea</taxon>
        <taxon>Tubulinosematidae</taxon>
        <taxon>Anncaliia</taxon>
    </lineage>
</organism>
<dbReference type="InterPro" id="IPR027815">
    <property type="entry name" value="CSC1/OSCA1-like_cyt"/>
</dbReference>
<proteinExistence type="inferred from homology"/>
<protein>
    <recommendedName>
        <fullName evidence="13">CSC1/OSCA1-like 7TM region domain-containing protein</fullName>
    </recommendedName>
</protein>
<dbReference type="VEuPathDB" id="MicrosporidiaDB:H312_01681"/>
<evidence type="ECO:0000259" key="9">
    <source>
        <dbReference type="Pfam" id="PF13967"/>
    </source>
</evidence>
<dbReference type="PANTHER" id="PTHR13018">
    <property type="entry name" value="PROBABLE MEMBRANE PROTEIN DUF221-RELATED"/>
    <property type="match status" value="1"/>
</dbReference>
<evidence type="ECO:0008006" key="13">
    <source>
        <dbReference type="Google" id="ProtNLM"/>
    </source>
</evidence>
<dbReference type="PANTHER" id="PTHR13018:SF5">
    <property type="entry name" value="RE44586P"/>
    <property type="match status" value="1"/>
</dbReference>
<keyword evidence="5 7" id="KW-1133">Transmembrane helix</keyword>
<feature type="transmembrane region" description="Helical" evidence="7">
    <location>
        <begin position="772"/>
        <end position="790"/>
    </location>
</feature>
<feature type="transmembrane region" description="Helical" evidence="7">
    <location>
        <begin position="584"/>
        <end position="606"/>
    </location>
</feature>
<evidence type="ECO:0000256" key="2">
    <source>
        <dbReference type="ARBA" id="ARBA00007779"/>
    </source>
</evidence>
<dbReference type="Pfam" id="PF02714">
    <property type="entry name" value="RSN1_7TM"/>
    <property type="match status" value="1"/>
</dbReference>
<dbReference type="Proteomes" id="UP000030655">
    <property type="component" value="Unassembled WGS sequence"/>
</dbReference>
<feature type="domain" description="CSC1/OSCA1-like cytosolic" evidence="10">
    <location>
        <begin position="223"/>
        <end position="385"/>
    </location>
</feature>
<feature type="transmembrane region" description="Helical" evidence="7">
    <location>
        <begin position="27"/>
        <end position="48"/>
    </location>
</feature>